<dbReference type="SUPFAM" id="SSF51735">
    <property type="entry name" value="NAD(P)-binding Rossmann-fold domains"/>
    <property type="match status" value="1"/>
</dbReference>
<evidence type="ECO:0008006" key="6">
    <source>
        <dbReference type="Google" id="ProtNLM"/>
    </source>
</evidence>
<proteinExistence type="inferred from homology"/>
<dbReference type="HOGENOM" id="CLU_010194_38_2_1"/>
<organism evidence="4 5">
    <name type="scientific">Exophiala sideris</name>
    <dbReference type="NCBI Taxonomy" id="1016849"/>
    <lineage>
        <taxon>Eukaryota</taxon>
        <taxon>Fungi</taxon>
        <taxon>Dikarya</taxon>
        <taxon>Ascomycota</taxon>
        <taxon>Pezizomycotina</taxon>
        <taxon>Eurotiomycetes</taxon>
        <taxon>Chaetothyriomycetidae</taxon>
        <taxon>Chaetothyriales</taxon>
        <taxon>Herpotrichiellaceae</taxon>
        <taxon>Exophiala</taxon>
    </lineage>
</organism>
<comment type="similarity">
    <text evidence="3">Belongs to the short-chain dehydrogenases/reductases (SDR) family.</text>
</comment>
<evidence type="ECO:0000256" key="3">
    <source>
        <dbReference type="RuleBase" id="RU000363"/>
    </source>
</evidence>
<dbReference type="Proteomes" id="UP000053599">
    <property type="component" value="Unassembled WGS sequence"/>
</dbReference>
<dbReference type="PRINTS" id="PR00080">
    <property type="entry name" value="SDRFAMILY"/>
</dbReference>
<sequence>MSSMESIFKMSGVNRLINISVLERGLQLLGAFTAASTVFKVLSLARLYLSPSSLSLNRWKHGNPYALVTGATDGIGWGIVDALVARGFSIILHGRDRNKLEDRRAILQKQYPSLKIEILVFDVLKDPYDNIEKLVSGISHLNVTILVNNVGGIPFMPGYITLAEHDSSQIDHVIDMNARFLAHFTRYMMPILSRNGPSLIMNIGSAAEFGLPCATVYSGAKGFVLSFSEALARECKISKTPVDVLNINLGDVSTKQTPTPVRFANPLAKDFGRDVVGRVGAAVASDRNTVTPHIPHAIFLGVLKPLPEFVKVAFLRNMIQDAQALHRKIFNLKEE</sequence>
<dbReference type="AlphaFoldDB" id="A0A0D1YM67"/>
<dbReference type="GO" id="GO:0005783">
    <property type="term" value="C:endoplasmic reticulum"/>
    <property type="evidence" value="ECO:0007669"/>
    <property type="project" value="TreeGrafter"/>
</dbReference>
<dbReference type="Gene3D" id="3.40.50.720">
    <property type="entry name" value="NAD(P)-binding Rossmann-like Domain"/>
    <property type="match status" value="1"/>
</dbReference>
<evidence type="ECO:0000256" key="2">
    <source>
        <dbReference type="ARBA" id="ARBA00023002"/>
    </source>
</evidence>
<dbReference type="EMBL" id="KN846952">
    <property type="protein sequence ID" value="KIV83962.1"/>
    <property type="molecule type" value="Genomic_DNA"/>
</dbReference>
<keyword evidence="1" id="KW-0521">NADP</keyword>
<gene>
    <name evidence="4" type="ORF">PV11_05942</name>
</gene>
<name>A0A0D1YM67_9EURO</name>
<dbReference type="InterPro" id="IPR002347">
    <property type="entry name" value="SDR_fam"/>
</dbReference>
<keyword evidence="2" id="KW-0560">Oxidoreductase</keyword>
<dbReference type="OrthoDB" id="47007at2759"/>
<dbReference type="Pfam" id="PF00106">
    <property type="entry name" value="adh_short"/>
    <property type="match status" value="1"/>
</dbReference>
<evidence type="ECO:0000313" key="5">
    <source>
        <dbReference type="Proteomes" id="UP000053599"/>
    </source>
</evidence>
<reference evidence="4 5" key="1">
    <citation type="submission" date="2015-01" db="EMBL/GenBank/DDBJ databases">
        <title>The Genome Sequence of Exophiala sideris CBS121828.</title>
        <authorList>
            <consortium name="The Broad Institute Genomics Platform"/>
            <person name="Cuomo C."/>
            <person name="de Hoog S."/>
            <person name="Gorbushina A."/>
            <person name="Stielow B."/>
            <person name="Teixiera M."/>
            <person name="Abouelleil A."/>
            <person name="Chapman S.B."/>
            <person name="Priest M."/>
            <person name="Young S.K."/>
            <person name="Wortman J."/>
            <person name="Nusbaum C."/>
            <person name="Birren B."/>
        </authorList>
    </citation>
    <scope>NUCLEOTIDE SEQUENCE [LARGE SCALE GENOMIC DNA]</scope>
    <source>
        <strain evidence="4 5">CBS 121828</strain>
    </source>
</reference>
<dbReference type="GO" id="GO:0016491">
    <property type="term" value="F:oxidoreductase activity"/>
    <property type="evidence" value="ECO:0007669"/>
    <property type="project" value="UniProtKB-KW"/>
</dbReference>
<evidence type="ECO:0000256" key="1">
    <source>
        <dbReference type="ARBA" id="ARBA00022857"/>
    </source>
</evidence>
<protein>
    <recommendedName>
        <fullName evidence="6">3-ketoacyl-CoA reductase</fullName>
    </recommendedName>
</protein>
<dbReference type="PANTHER" id="PTHR43086:SF2">
    <property type="entry name" value="HYDROXYSTEROID DEHYDROGENASE-LIKE PROTEIN 1"/>
    <property type="match status" value="1"/>
</dbReference>
<accession>A0A0D1YM67</accession>
<dbReference type="InterPro" id="IPR036291">
    <property type="entry name" value="NAD(P)-bd_dom_sf"/>
</dbReference>
<dbReference type="STRING" id="1016849.A0A0D1YM67"/>
<dbReference type="GO" id="GO:0030497">
    <property type="term" value="P:fatty acid elongation"/>
    <property type="evidence" value="ECO:0007669"/>
    <property type="project" value="TreeGrafter"/>
</dbReference>
<evidence type="ECO:0000313" key="4">
    <source>
        <dbReference type="EMBL" id="KIV83962.1"/>
    </source>
</evidence>
<dbReference type="PANTHER" id="PTHR43086">
    <property type="entry name" value="VERY-LONG-CHAIN 3-OXOOACYL-COA REDUCTASE"/>
    <property type="match status" value="1"/>
</dbReference>
<dbReference type="PRINTS" id="PR00081">
    <property type="entry name" value="GDHRDH"/>
</dbReference>